<dbReference type="InterPro" id="IPR005018">
    <property type="entry name" value="DOMON_domain"/>
</dbReference>
<dbReference type="AlphaFoldDB" id="A0A3P7MAG6"/>
<evidence type="ECO:0000259" key="1">
    <source>
        <dbReference type="PROSITE" id="PS50836"/>
    </source>
</evidence>
<dbReference type="GO" id="GO:1900449">
    <property type="term" value="P:regulation of glutamate receptor signaling pathway"/>
    <property type="evidence" value="ECO:0007669"/>
    <property type="project" value="InterPro"/>
</dbReference>
<dbReference type="PROSITE" id="PS50836">
    <property type="entry name" value="DOMON"/>
    <property type="match status" value="1"/>
</dbReference>
<protein>
    <recommendedName>
        <fullName evidence="1">DOMON domain-containing protein</fullName>
    </recommendedName>
</protein>
<dbReference type="EMBL" id="UYRV01104396">
    <property type="protein sequence ID" value="VDN19428.1"/>
    <property type="molecule type" value="Genomic_DNA"/>
</dbReference>
<sequence length="410" mass="44198">MKSSDLMEIELSVGTDANGNAGYVGVGFSLDDMMGSKYFINATTSLTDGKIYCSAVVNITGAVNDGRMSFDAGALYYLLMANGPTSANGLLHHVHDVTSAKPMNLSNVVPSFDTDSCGILKGCFLAPNSDKTPSGVAVSYHVGNDSFIYFELVAPTTSKYGTFVAVTFSFDGSMSIRDSYFLYESAVFQDGQIYCKALVNVQGSPVSNEIFAYTTNPYVLVLTTGNTDENGLLPPTSTYTAALAAPLYLNEANFDNSACNVEKSCVLPDECYRGCNGMGLSYKILPNSMMKVELFSVLTASNQYVAVGFSEDNKMGNDHVIECSALSNQKFSMKFSYNNDVPENVRISGEESIESAYFTDSKIVTVDGELYCSAIVNVSGWAMSDKVFTYNPTKAYYLLLASGFTDEDGL</sequence>
<evidence type="ECO:0000313" key="2">
    <source>
        <dbReference type="EMBL" id="VDN19428.1"/>
    </source>
</evidence>
<reference evidence="2 3" key="1">
    <citation type="submission" date="2018-11" db="EMBL/GenBank/DDBJ databases">
        <authorList>
            <consortium name="Pathogen Informatics"/>
        </authorList>
    </citation>
    <scope>NUCLEOTIDE SEQUENCE [LARGE SCALE GENOMIC DNA]</scope>
</reference>
<dbReference type="Proteomes" id="UP000271889">
    <property type="component" value="Unassembled WGS sequence"/>
</dbReference>
<evidence type="ECO:0000313" key="3">
    <source>
        <dbReference type="Proteomes" id="UP000271889"/>
    </source>
</evidence>
<keyword evidence="3" id="KW-1185">Reference proteome</keyword>
<proteinExistence type="predicted"/>
<dbReference type="Pfam" id="PF03351">
    <property type="entry name" value="DOMON"/>
    <property type="match status" value="1"/>
</dbReference>
<gene>
    <name evidence="2" type="ORF">CGOC_LOCUS8563</name>
</gene>
<dbReference type="InterPro" id="IPR042789">
    <property type="entry name" value="FRRS1L"/>
</dbReference>
<organism evidence="2 3">
    <name type="scientific">Cylicostephanus goldi</name>
    <name type="common">Nematode worm</name>
    <dbReference type="NCBI Taxonomy" id="71465"/>
    <lineage>
        <taxon>Eukaryota</taxon>
        <taxon>Metazoa</taxon>
        <taxon>Ecdysozoa</taxon>
        <taxon>Nematoda</taxon>
        <taxon>Chromadorea</taxon>
        <taxon>Rhabditida</taxon>
        <taxon>Rhabditina</taxon>
        <taxon>Rhabditomorpha</taxon>
        <taxon>Strongyloidea</taxon>
        <taxon>Strongylidae</taxon>
        <taxon>Cylicostephanus</taxon>
    </lineage>
</organism>
<dbReference type="PANTHER" id="PTHR46902:SF1">
    <property type="entry name" value="DOMON DOMAIN-CONTAINING PROTEIN FRRS1L"/>
    <property type="match status" value="1"/>
</dbReference>
<dbReference type="SMART" id="SM00664">
    <property type="entry name" value="DoH"/>
    <property type="match status" value="2"/>
</dbReference>
<feature type="domain" description="DOMON" evidence="1">
    <location>
        <begin position="276"/>
        <end position="403"/>
    </location>
</feature>
<dbReference type="OrthoDB" id="5813822at2759"/>
<dbReference type="PANTHER" id="PTHR46902">
    <property type="entry name" value="DOMON DOMAIN-CONTAINING PROTEIN FRRS1L"/>
    <property type="match status" value="1"/>
</dbReference>
<accession>A0A3P7MAG6</accession>
<name>A0A3P7MAG6_CYLGO</name>